<accession>A0A918U3P9</accession>
<dbReference type="InterPro" id="IPR025241">
    <property type="entry name" value="DUF4190"/>
</dbReference>
<evidence type="ECO:0000256" key="2">
    <source>
        <dbReference type="SAM" id="Phobius"/>
    </source>
</evidence>
<keyword evidence="5" id="KW-1185">Reference proteome</keyword>
<evidence type="ECO:0000313" key="4">
    <source>
        <dbReference type="EMBL" id="GGX88601.1"/>
    </source>
</evidence>
<dbReference type="Pfam" id="PF13828">
    <property type="entry name" value="DUF4190"/>
    <property type="match status" value="1"/>
</dbReference>
<organism evidence="4 5">
    <name type="scientific">Streptomyces fructofermentans</name>
    <dbReference type="NCBI Taxonomy" id="152141"/>
    <lineage>
        <taxon>Bacteria</taxon>
        <taxon>Bacillati</taxon>
        <taxon>Actinomycetota</taxon>
        <taxon>Actinomycetes</taxon>
        <taxon>Kitasatosporales</taxon>
        <taxon>Streptomycetaceae</taxon>
        <taxon>Streptomyces</taxon>
    </lineage>
</organism>
<evidence type="ECO:0000256" key="1">
    <source>
        <dbReference type="SAM" id="MobiDB-lite"/>
    </source>
</evidence>
<gene>
    <name evidence="4" type="ORF">GCM10010515_64850</name>
</gene>
<keyword evidence="2" id="KW-1133">Transmembrane helix</keyword>
<feature type="transmembrane region" description="Helical" evidence="2">
    <location>
        <begin position="197"/>
        <end position="225"/>
    </location>
</feature>
<feature type="region of interest" description="Disordered" evidence="1">
    <location>
        <begin position="1"/>
        <end position="107"/>
    </location>
</feature>
<keyword evidence="2" id="KW-0472">Membrane</keyword>
<feature type="region of interest" description="Disordered" evidence="1">
    <location>
        <begin position="123"/>
        <end position="144"/>
    </location>
</feature>
<dbReference type="Proteomes" id="UP000645555">
    <property type="component" value="Unassembled WGS sequence"/>
</dbReference>
<evidence type="ECO:0000259" key="3">
    <source>
        <dbReference type="Pfam" id="PF13828"/>
    </source>
</evidence>
<keyword evidence="2" id="KW-0812">Transmembrane</keyword>
<feature type="compositionally biased region" description="Low complexity" evidence="1">
    <location>
        <begin position="55"/>
        <end position="72"/>
    </location>
</feature>
<dbReference type="EMBL" id="BMWD01000030">
    <property type="protein sequence ID" value="GGX88601.1"/>
    <property type="molecule type" value="Genomic_DNA"/>
</dbReference>
<comment type="caution">
    <text evidence="4">The sequence shown here is derived from an EMBL/GenBank/DDBJ whole genome shotgun (WGS) entry which is preliminary data.</text>
</comment>
<sequence length="291" mass="27826">MSDDARIPGAPGDDGPDPWSPPERGPAAGPAGPAGPGDTVPRPGVPLDKPPAGPSPWAAPADAAPAGAAPPSVHDQHTVTSLPGAVLPPGGATAPANPFAPPDASGGRAAPYGTAYGAPVHPFAPPAGPHPGAGSALPPPPVAPDGPGGMPYGYGYPAAAGYGGGGPGHGVPGGQGYGWPGMHPVMPPMPSNGLGTAALVLGIIAAVGFCLWPVALVCGVLAVIFGAIGRGKARRGEATNPGQALAGIICGVVGIALGVAFAVVFFFLAGEESVDSPDGSEGGYSAALTPR</sequence>
<feature type="transmembrane region" description="Helical" evidence="2">
    <location>
        <begin position="245"/>
        <end position="269"/>
    </location>
</feature>
<dbReference type="RefSeq" id="WP_268255879.1">
    <property type="nucleotide sequence ID" value="NZ_BMWD01000030.1"/>
</dbReference>
<protein>
    <recommendedName>
        <fullName evidence="3">DUF4190 domain-containing protein</fullName>
    </recommendedName>
</protein>
<evidence type="ECO:0000313" key="5">
    <source>
        <dbReference type="Proteomes" id="UP000645555"/>
    </source>
</evidence>
<feature type="domain" description="DUF4190" evidence="3">
    <location>
        <begin position="194"/>
        <end position="260"/>
    </location>
</feature>
<name>A0A918U3P9_9ACTN</name>
<dbReference type="AlphaFoldDB" id="A0A918U3P9"/>
<reference evidence="4" key="1">
    <citation type="journal article" date="2014" name="Int. J. Syst. Evol. Microbiol.">
        <title>Complete genome sequence of Corynebacterium casei LMG S-19264T (=DSM 44701T), isolated from a smear-ripened cheese.</title>
        <authorList>
            <consortium name="US DOE Joint Genome Institute (JGI-PGF)"/>
            <person name="Walter F."/>
            <person name="Albersmeier A."/>
            <person name="Kalinowski J."/>
            <person name="Ruckert C."/>
        </authorList>
    </citation>
    <scope>NUCLEOTIDE SEQUENCE</scope>
    <source>
        <strain evidence="4">JCM 4956</strain>
    </source>
</reference>
<proteinExistence type="predicted"/>
<reference evidence="4" key="2">
    <citation type="submission" date="2020-09" db="EMBL/GenBank/DDBJ databases">
        <authorList>
            <person name="Sun Q."/>
            <person name="Ohkuma M."/>
        </authorList>
    </citation>
    <scope>NUCLEOTIDE SEQUENCE</scope>
    <source>
        <strain evidence="4">JCM 4956</strain>
    </source>
</reference>